<dbReference type="RefSeq" id="WP_252838988.1">
    <property type="nucleotide sequence ID" value="NZ_JAJJVQ010000011.1"/>
</dbReference>
<reference evidence="1" key="1">
    <citation type="submission" date="2021-11" db="EMBL/GenBank/DDBJ databases">
        <title>Citrobacter meridianamericanus sp. nov. isolated from soil.</title>
        <authorList>
            <person name="Furlan J.P.R."/>
            <person name="Stehling E.G."/>
        </authorList>
    </citation>
    <scope>NUCLEOTIDE SEQUENCE</scope>
    <source>
        <strain evidence="1">BR102</strain>
    </source>
</reference>
<dbReference type="Proteomes" id="UP001139290">
    <property type="component" value="Unassembled WGS sequence"/>
</dbReference>
<organism evidence="1 2">
    <name type="scientific">Citrobacter meridianamericanus</name>
    <dbReference type="NCBI Taxonomy" id="2894201"/>
    <lineage>
        <taxon>Bacteria</taxon>
        <taxon>Pseudomonadati</taxon>
        <taxon>Pseudomonadota</taxon>
        <taxon>Gammaproteobacteria</taxon>
        <taxon>Enterobacterales</taxon>
        <taxon>Enterobacteriaceae</taxon>
        <taxon>Citrobacter</taxon>
    </lineage>
</organism>
<proteinExistence type="predicted"/>
<evidence type="ECO:0000313" key="1">
    <source>
        <dbReference type="EMBL" id="MCO5784252.1"/>
    </source>
</evidence>
<dbReference type="EMBL" id="JAJJVQ010000011">
    <property type="protein sequence ID" value="MCO5784252.1"/>
    <property type="molecule type" value="Genomic_DNA"/>
</dbReference>
<accession>A0ABT1BEF2</accession>
<sequence>MGMIESVVVVYSPEWVINNALENLFTEKHDVSVIATNNISDLLSVISARTVSSVILHAPERDYIRLICCIRHQYPVLPVIIVQKQILFSDMAVARWFGNVWLKDFSSLMVKHNENIQIDSCVSDNRFAGNECAPACNKFCTGKPGSERVLKDTRKWLGLLLRERMGSRAGAKIVSEWLASGASVEKVSKQLGCSRKVINHYRRMAIKSLNILNNERDFLPSVSLRDSPLPSYLSGKCKVRDLENEY</sequence>
<gene>
    <name evidence="1" type="ORF">LOD26_23490</name>
</gene>
<keyword evidence="2" id="KW-1185">Reference proteome</keyword>
<name>A0ABT1BEF2_9ENTR</name>
<comment type="caution">
    <text evidence="1">The sequence shown here is derived from an EMBL/GenBank/DDBJ whole genome shotgun (WGS) entry which is preliminary data.</text>
</comment>
<evidence type="ECO:0000313" key="2">
    <source>
        <dbReference type="Proteomes" id="UP001139290"/>
    </source>
</evidence>
<protein>
    <submittedName>
        <fullName evidence="1">Uncharacterized protein</fullName>
    </submittedName>
</protein>